<keyword evidence="4" id="KW-1185">Reference proteome</keyword>
<dbReference type="EMBL" id="KV878344">
    <property type="protein sequence ID" value="OJJ45673.1"/>
    <property type="molecule type" value="Genomic_DNA"/>
</dbReference>
<evidence type="ECO:0000256" key="2">
    <source>
        <dbReference type="SAM" id="SignalP"/>
    </source>
</evidence>
<dbReference type="STRING" id="1073090.A0A1L9SEY9"/>
<organism evidence="3 4">
    <name type="scientific">Penicilliopsis zonata CBS 506.65</name>
    <dbReference type="NCBI Taxonomy" id="1073090"/>
    <lineage>
        <taxon>Eukaryota</taxon>
        <taxon>Fungi</taxon>
        <taxon>Dikarya</taxon>
        <taxon>Ascomycota</taxon>
        <taxon>Pezizomycotina</taxon>
        <taxon>Eurotiomycetes</taxon>
        <taxon>Eurotiomycetidae</taxon>
        <taxon>Eurotiales</taxon>
        <taxon>Aspergillaceae</taxon>
        <taxon>Penicilliopsis</taxon>
    </lineage>
</organism>
<evidence type="ECO:0000313" key="3">
    <source>
        <dbReference type="EMBL" id="OJJ45673.1"/>
    </source>
</evidence>
<feature type="region of interest" description="Disordered" evidence="1">
    <location>
        <begin position="143"/>
        <end position="173"/>
    </location>
</feature>
<dbReference type="Proteomes" id="UP000184188">
    <property type="component" value="Unassembled WGS sequence"/>
</dbReference>
<reference evidence="4" key="1">
    <citation type="journal article" date="2017" name="Genome Biol.">
        <title>Comparative genomics reveals high biological diversity and specific adaptations in the industrially and medically important fungal genus Aspergillus.</title>
        <authorList>
            <person name="de Vries R.P."/>
            <person name="Riley R."/>
            <person name="Wiebenga A."/>
            <person name="Aguilar-Osorio G."/>
            <person name="Amillis S."/>
            <person name="Uchima C.A."/>
            <person name="Anderluh G."/>
            <person name="Asadollahi M."/>
            <person name="Askin M."/>
            <person name="Barry K."/>
            <person name="Battaglia E."/>
            <person name="Bayram O."/>
            <person name="Benocci T."/>
            <person name="Braus-Stromeyer S.A."/>
            <person name="Caldana C."/>
            <person name="Canovas D."/>
            <person name="Cerqueira G.C."/>
            <person name="Chen F."/>
            <person name="Chen W."/>
            <person name="Choi C."/>
            <person name="Clum A."/>
            <person name="Dos Santos R.A."/>
            <person name="Damasio A.R."/>
            <person name="Diallinas G."/>
            <person name="Emri T."/>
            <person name="Fekete E."/>
            <person name="Flipphi M."/>
            <person name="Freyberg S."/>
            <person name="Gallo A."/>
            <person name="Gournas C."/>
            <person name="Habgood R."/>
            <person name="Hainaut M."/>
            <person name="Harispe M.L."/>
            <person name="Henrissat B."/>
            <person name="Hilden K.S."/>
            <person name="Hope R."/>
            <person name="Hossain A."/>
            <person name="Karabika E."/>
            <person name="Karaffa L."/>
            <person name="Karanyi Z."/>
            <person name="Krasevec N."/>
            <person name="Kuo A."/>
            <person name="Kusch H."/>
            <person name="LaButti K."/>
            <person name="Lagendijk E.L."/>
            <person name="Lapidus A."/>
            <person name="Levasseur A."/>
            <person name="Lindquist E."/>
            <person name="Lipzen A."/>
            <person name="Logrieco A.F."/>
            <person name="MacCabe A."/>
            <person name="Maekelae M.R."/>
            <person name="Malavazi I."/>
            <person name="Melin P."/>
            <person name="Meyer V."/>
            <person name="Mielnichuk N."/>
            <person name="Miskei M."/>
            <person name="Molnar A.P."/>
            <person name="Mule G."/>
            <person name="Ngan C.Y."/>
            <person name="Orejas M."/>
            <person name="Orosz E."/>
            <person name="Ouedraogo J.P."/>
            <person name="Overkamp K.M."/>
            <person name="Park H.-S."/>
            <person name="Perrone G."/>
            <person name="Piumi F."/>
            <person name="Punt P.J."/>
            <person name="Ram A.F."/>
            <person name="Ramon A."/>
            <person name="Rauscher S."/>
            <person name="Record E."/>
            <person name="Riano-Pachon D.M."/>
            <person name="Robert V."/>
            <person name="Roehrig J."/>
            <person name="Ruller R."/>
            <person name="Salamov A."/>
            <person name="Salih N.S."/>
            <person name="Samson R.A."/>
            <person name="Sandor E."/>
            <person name="Sanguinetti M."/>
            <person name="Schuetze T."/>
            <person name="Sepcic K."/>
            <person name="Shelest E."/>
            <person name="Sherlock G."/>
            <person name="Sophianopoulou V."/>
            <person name="Squina F.M."/>
            <person name="Sun H."/>
            <person name="Susca A."/>
            <person name="Todd R.B."/>
            <person name="Tsang A."/>
            <person name="Unkles S.E."/>
            <person name="van de Wiele N."/>
            <person name="van Rossen-Uffink D."/>
            <person name="Oliveira J.V."/>
            <person name="Vesth T.C."/>
            <person name="Visser J."/>
            <person name="Yu J.-H."/>
            <person name="Zhou M."/>
            <person name="Andersen M.R."/>
            <person name="Archer D.B."/>
            <person name="Baker S.E."/>
            <person name="Benoit I."/>
            <person name="Brakhage A.A."/>
            <person name="Braus G.H."/>
            <person name="Fischer R."/>
            <person name="Frisvad J.C."/>
            <person name="Goldman G.H."/>
            <person name="Houbraken J."/>
            <person name="Oakley B."/>
            <person name="Pocsi I."/>
            <person name="Scazzocchio C."/>
            <person name="Seiboth B."/>
            <person name="vanKuyk P.A."/>
            <person name="Wortman J."/>
            <person name="Dyer P.S."/>
            <person name="Grigoriev I.V."/>
        </authorList>
    </citation>
    <scope>NUCLEOTIDE SEQUENCE [LARGE SCALE GENOMIC DNA]</scope>
    <source>
        <strain evidence="4">CBS 506.65</strain>
    </source>
</reference>
<dbReference type="PANTHER" id="PTHR40625:SF1">
    <property type="entry name" value="AMP-ACTIVATED PROTEIN KINASE GLYCOGEN-BINDING DOMAIN-CONTAINING PROTEIN"/>
    <property type="match status" value="1"/>
</dbReference>
<protein>
    <recommendedName>
        <fullName evidence="5">AMP-activated protein kinase glycogen-binding domain-containing protein</fullName>
    </recommendedName>
</protein>
<feature type="compositionally biased region" description="Basic residues" evidence="1">
    <location>
        <begin position="309"/>
        <end position="318"/>
    </location>
</feature>
<name>A0A1L9SEY9_9EURO</name>
<evidence type="ECO:0000313" key="4">
    <source>
        <dbReference type="Proteomes" id="UP000184188"/>
    </source>
</evidence>
<dbReference type="PANTHER" id="PTHR40625">
    <property type="entry name" value="GTP-BINDING PROTEIN ESDC-RELATED"/>
    <property type="match status" value="1"/>
</dbReference>
<sequence length="611" mass="67777">MTSTTLITFLLSAPLNTRSVTLLGSWDNFSRPYAMERDKRVGAGHWRGCYTFTDIVCDGSPNNLSPGRTGGLKMGGTYWYYYTLDDDIEFYNHAEPVTTLCPFLPGQPVNVLHVPIILPDSISSHSRDGSMSSQHSDYRTMDPEAKYMNPRKPPRPQLTRLRTSPPLIQPPNPLWSFNASPLGVITNKGTPRSHSANGRADRRDIETGHSTVKAARSVSPPRSRGFRAALRYFNTSTTDIDARSGNKELVAEPSVKDLVCDQLPLRQPDSSEKRQLTSVPIQTRRVLNPRSRDASPLRNFLTVETKPNRKDHHHHHHQPPVQEEKPVTAERLPPTKQLAPPKSSPPFFNTPVELPALHDQTTPTAVNCKEKRLPTLPSTPSSVMDEALRIINYGNDSLDMEVLCSHFSDFTVIDESSAESSPIERSHFSEWSLDTEAISPESMTSSLIFDKEKPSSEETGTDSSFPEEDLGPETPVIPTMISRPSSPPSVAGDYTSSHFQPLPSLRLSLSLSPSDLHFPGLSIDEWDVAPSNPKRHAALFDAMQDLNLATPQPSTVVFPDDVQQDLSTPRCAGQNRLSDTRFANSAAMQELMDELSYLKTMIESGASEFIN</sequence>
<feature type="chain" id="PRO_5012069649" description="AMP-activated protein kinase glycogen-binding domain-containing protein" evidence="2">
    <location>
        <begin position="20"/>
        <end position="611"/>
    </location>
</feature>
<keyword evidence="2" id="KW-0732">Signal</keyword>
<dbReference type="AlphaFoldDB" id="A0A1L9SEY9"/>
<evidence type="ECO:0008006" key="5">
    <source>
        <dbReference type="Google" id="ProtNLM"/>
    </source>
</evidence>
<feature type="region of interest" description="Disordered" evidence="1">
    <location>
        <begin position="307"/>
        <end position="328"/>
    </location>
</feature>
<feature type="signal peptide" evidence="2">
    <location>
        <begin position="1"/>
        <end position="19"/>
    </location>
</feature>
<dbReference type="VEuPathDB" id="FungiDB:ASPZODRAFT_68467"/>
<proteinExistence type="predicted"/>
<evidence type="ECO:0000256" key="1">
    <source>
        <dbReference type="SAM" id="MobiDB-lite"/>
    </source>
</evidence>
<accession>A0A1L9SEY9</accession>
<dbReference type="RefSeq" id="XP_022580183.1">
    <property type="nucleotide sequence ID" value="XM_022729510.1"/>
</dbReference>
<dbReference type="GeneID" id="34615974"/>
<gene>
    <name evidence="3" type="ORF">ASPZODRAFT_68467</name>
</gene>
<dbReference type="OrthoDB" id="5422351at2759"/>
<feature type="region of interest" description="Disordered" evidence="1">
    <location>
        <begin position="445"/>
        <end position="496"/>
    </location>
</feature>